<evidence type="ECO:0000313" key="3">
    <source>
        <dbReference type="Proteomes" id="UP000593564"/>
    </source>
</evidence>
<evidence type="ECO:0000256" key="1">
    <source>
        <dbReference type="SAM" id="MobiDB-lite"/>
    </source>
</evidence>
<sequence>MESKAKWPRELQTAKSRSSKKAVLEKPQLVRTRTTDEDEVFDAKAYLGVDDHDDELDSRGLSCDQWIWMRKSRASFCWRRAFSGER</sequence>
<proteinExistence type="predicted"/>
<dbReference type="AlphaFoldDB" id="A0A7J7HX69"/>
<comment type="caution">
    <text evidence="2">The sequence shown here is derived from an EMBL/GenBank/DDBJ whole genome shotgun (WGS) entry which is preliminary data.</text>
</comment>
<accession>A0A7J7HX69</accession>
<keyword evidence="3" id="KW-1185">Reference proteome</keyword>
<dbReference type="Proteomes" id="UP000593564">
    <property type="component" value="Unassembled WGS sequence"/>
</dbReference>
<reference evidence="2 3" key="2">
    <citation type="submission" date="2020-07" db="EMBL/GenBank/DDBJ databases">
        <title>Genome assembly of wild tea tree DASZ reveals pedigree and selection history of tea varieties.</title>
        <authorList>
            <person name="Zhang W."/>
        </authorList>
    </citation>
    <scope>NUCLEOTIDE SEQUENCE [LARGE SCALE GENOMIC DNA]</scope>
    <source>
        <strain evidence="3">cv. G240</strain>
        <tissue evidence="2">Leaf</tissue>
    </source>
</reference>
<reference evidence="3" key="1">
    <citation type="journal article" date="2020" name="Nat. Commun.">
        <title>Genome assembly of wild tea tree DASZ reveals pedigree and selection history of tea varieties.</title>
        <authorList>
            <person name="Zhang W."/>
            <person name="Zhang Y."/>
            <person name="Qiu H."/>
            <person name="Guo Y."/>
            <person name="Wan H."/>
            <person name="Zhang X."/>
            <person name="Scossa F."/>
            <person name="Alseekh S."/>
            <person name="Zhang Q."/>
            <person name="Wang P."/>
            <person name="Xu L."/>
            <person name="Schmidt M.H."/>
            <person name="Jia X."/>
            <person name="Li D."/>
            <person name="Zhu A."/>
            <person name="Guo F."/>
            <person name="Chen W."/>
            <person name="Ni D."/>
            <person name="Usadel B."/>
            <person name="Fernie A.R."/>
            <person name="Wen W."/>
        </authorList>
    </citation>
    <scope>NUCLEOTIDE SEQUENCE [LARGE SCALE GENOMIC DNA]</scope>
    <source>
        <strain evidence="3">cv. G240</strain>
    </source>
</reference>
<name>A0A7J7HX69_CAMSI</name>
<gene>
    <name evidence="2" type="ORF">HYC85_004675</name>
</gene>
<organism evidence="2 3">
    <name type="scientific">Camellia sinensis</name>
    <name type="common">Tea plant</name>
    <name type="synonym">Thea sinensis</name>
    <dbReference type="NCBI Taxonomy" id="4442"/>
    <lineage>
        <taxon>Eukaryota</taxon>
        <taxon>Viridiplantae</taxon>
        <taxon>Streptophyta</taxon>
        <taxon>Embryophyta</taxon>
        <taxon>Tracheophyta</taxon>
        <taxon>Spermatophyta</taxon>
        <taxon>Magnoliopsida</taxon>
        <taxon>eudicotyledons</taxon>
        <taxon>Gunneridae</taxon>
        <taxon>Pentapetalae</taxon>
        <taxon>asterids</taxon>
        <taxon>Ericales</taxon>
        <taxon>Theaceae</taxon>
        <taxon>Camellia</taxon>
    </lineage>
</organism>
<evidence type="ECO:0000313" key="2">
    <source>
        <dbReference type="EMBL" id="KAF5957450.1"/>
    </source>
</evidence>
<dbReference type="EMBL" id="JACBKZ010000002">
    <property type="protein sequence ID" value="KAF5957450.1"/>
    <property type="molecule type" value="Genomic_DNA"/>
</dbReference>
<feature type="region of interest" description="Disordered" evidence="1">
    <location>
        <begin position="1"/>
        <end position="25"/>
    </location>
</feature>
<protein>
    <submittedName>
        <fullName evidence="2">Uncharacterized protein</fullName>
    </submittedName>
</protein>